<keyword evidence="2" id="KW-1185">Reference proteome</keyword>
<evidence type="ECO:0000313" key="1">
    <source>
        <dbReference type="EnsemblProtists" id="HpaP801568"/>
    </source>
</evidence>
<dbReference type="AlphaFoldDB" id="M4B5L8"/>
<dbReference type="PANTHER" id="PTHR37067">
    <property type="entry name" value="PX DOMAIN-CONTAINING PROTEIN"/>
    <property type="match status" value="1"/>
</dbReference>
<organism evidence="1 2">
    <name type="scientific">Hyaloperonospora arabidopsidis (strain Emoy2)</name>
    <name type="common">Downy mildew agent</name>
    <name type="synonym">Peronospora arabidopsidis</name>
    <dbReference type="NCBI Taxonomy" id="559515"/>
    <lineage>
        <taxon>Eukaryota</taxon>
        <taxon>Sar</taxon>
        <taxon>Stramenopiles</taxon>
        <taxon>Oomycota</taxon>
        <taxon>Peronosporomycetes</taxon>
        <taxon>Peronosporales</taxon>
        <taxon>Peronosporaceae</taxon>
        <taxon>Hyaloperonospora</taxon>
    </lineage>
</organism>
<dbReference type="STRING" id="559515.M4B5L8"/>
<reference evidence="1" key="2">
    <citation type="submission" date="2015-06" db="UniProtKB">
        <authorList>
            <consortium name="EnsemblProtists"/>
        </authorList>
    </citation>
    <scope>IDENTIFICATION</scope>
    <source>
        <strain evidence="1">Emoy2</strain>
    </source>
</reference>
<name>M4B5L8_HYAAE</name>
<proteinExistence type="predicted"/>
<dbReference type="InParanoid" id="M4B5L8"/>
<dbReference type="EMBL" id="JH598461">
    <property type="status" value="NOT_ANNOTATED_CDS"/>
    <property type="molecule type" value="Genomic_DNA"/>
</dbReference>
<evidence type="ECO:0000313" key="2">
    <source>
        <dbReference type="Proteomes" id="UP000011713"/>
    </source>
</evidence>
<dbReference type="Proteomes" id="UP000011713">
    <property type="component" value="Unassembled WGS sequence"/>
</dbReference>
<dbReference type="VEuPathDB" id="FungiDB:HpaG801568"/>
<dbReference type="EnsemblProtists" id="HpaT801568">
    <property type="protein sequence ID" value="HpaP801568"/>
    <property type="gene ID" value="HpaG801568"/>
</dbReference>
<accession>M4B5L8</accession>
<reference evidence="2" key="1">
    <citation type="journal article" date="2010" name="Science">
        <title>Signatures of adaptation to obligate biotrophy in the Hyaloperonospora arabidopsidis genome.</title>
        <authorList>
            <person name="Baxter L."/>
            <person name="Tripathy S."/>
            <person name="Ishaque N."/>
            <person name="Boot N."/>
            <person name="Cabral A."/>
            <person name="Kemen E."/>
            <person name="Thines M."/>
            <person name="Ah-Fong A."/>
            <person name="Anderson R."/>
            <person name="Badejoko W."/>
            <person name="Bittner-Eddy P."/>
            <person name="Boore J.L."/>
            <person name="Chibucos M.C."/>
            <person name="Coates M."/>
            <person name="Dehal P."/>
            <person name="Delehaunty K."/>
            <person name="Dong S."/>
            <person name="Downton P."/>
            <person name="Dumas B."/>
            <person name="Fabro G."/>
            <person name="Fronick C."/>
            <person name="Fuerstenberg S.I."/>
            <person name="Fulton L."/>
            <person name="Gaulin E."/>
            <person name="Govers F."/>
            <person name="Hughes L."/>
            <person name="Humphray S."/>
            <person name="Jiang R.H."/>
            <person name="Judelson H."/>
            <person name="Kamoun S."/>
            <person name="Kyung K."/>
            <person name="Meijer H."/>
            <person name="Minx P."/>
            <person name="Morris P."/>
            <person name="Nelson J."/>
            <person name="Phuntumart V."/>
            <person name="Qutob D."/>
            <person name="Rehmany A."/>
            <person name="Rougon-Cardoso A."/>
            <person name="Ryden P."/>
            <person name="Torto-Alalibo T."/>
            <person name="Studholme D."/>
            <person name="Wang Y."/>
            <person name="Win J."/>
            <person name="Wood J."/>
            <person name="Clifton S.W."/>
            <person name="Rogers J."/>
            <person name="Van den Ackerveken G."/>
            <person name="Jones J.D."/>
            <person name="McDowell J.M."/>
            <person name="Beynon J."/>
            <person name="Tyler B.M."/>
        </authorList>
    </citation>
    <scope>NUCLEOTIDE SEQUENCE [LARGE SCALE GENOMIC DNA]</scope>
    <source>
        <strain evidence="2">Emoy2</strain>
    </source>
</reference>
<protein>
    <submittedName>
        <fullName evidence="1">Uncharacterized protein</fullName>
    </submittedName>
</protein>
<dbReference type="PANTHER" id="PTHR37067:SF3">
    <property type="entry name" value="PX DOMAIN-CONTAINING PROTEIN"/>
    <property type="match status" value="1"/>
</dbReference>
<dbReference type="HOGENOM" id="CLU_2175933_0_0_1"/>
<sequence length="110" mass="12663">MVGTIAVDFIPPVLSHQLVKLCGRYFADIIHKQRYRLSAHWSEQSIELIEQDFQELRAAYEREPSLKQVLDKCDVNIMFENGCNYVQQCFEHLETFCGGLATAFLGTCNM</sequence>